<feature type="compositionally biased region" description="Low complexity" evidence="1">
    <location>
        <begin position="30"/>
        <end position="40"/>
    </location>
</feature>
<reference evidence="2" key="1">
    <citation type="submission" date="2016-04" db="EMBL/GenBank/DDBJ databases">
        <authorList>
            <person name="Nguyen H.D."/>
            <person name="Samba Siva P."/>
            <person name="Cullis J."/>
            <person name="Levesque C.A."/>
            <person name="Hambleton S."/>
        </authorList>
    </citation>
    <scope>NUCLEOTIDE SEQUENCE</scope>
    <source>
        <strain evidence="2">DAOMC 236426</strain>
    </source>
</reference>
<feature type="region of interest" description="Disordered" evidence="1">
    <location>
        <begin position="300"/>
        <end position="357"/>
    </location>
</feature>
<organism evidence="2 3">
    <name type="scientific">Tilletia controversa</name>
    <name type="common">dwarf bunt fungus</name>
    <dbReference type="NCBI Taxonomy" id="13291"/>
    <lineage>
        <taxon>Eukaryota</taxon>
        <taxon>Fungi</taxon>
        <taxon>Dikarya</taxon>
        <taxon>Basidiomycota</taxon>
        <taxon>Ustilaginomycotina</taxon>
        <taxon>Exobasidiomycetes</taxon>
        <taxon>Tilletiales</taxon>
        <taxon>Tilletiaceae</taxon>
        <taxon>Tilletia</taxon>
    </lineage>
</organism>
<comment type="caution">
    <text evidence="2">The sequence shown here is derived from an EMBL/GenBank/DDBJ whole genome shotgun (WGS) entry which is preliminary data.</text>
</comment>
<gene>
    <name evidence="2" type="ORF">A4X06_0g8763</name>
</gene>
<feature type="compositionally biased region" description="Polar residues" evidence="1">
    <location>
        <begin position="323"/>
        <end position="332"/>
    </location>
</feature>
<dbReference type="EMBL" id="LWDE02002085">
    <property type="protein sequence ID" value="KAE8238429.1"/>
    <property type="molecule type" value="Genomic_DNA"/>
</dbReference>
<dbReference type="AlphaFoldDB" id="A0A8X7MKK0"/>
<proteinExistence type="predicted"/>
<protein>
    <submittedName>
        <fullName evidence="2">Uncharacterized protein</fullName>
    </submittedName>
</protein>
<feature type="region of interest" description="Disordered" evidence="1">
    <location>
        <begin position="444"/>
        <end position="488"/>
    </location>
</feature>
<reference evidence="2" key="2">
    <citation type="journal article" date="2019" name="IMA Fungus">
        <title>Genome sequencing and comparison of five Tilletia species to identify candidate genes for the detection of regulated species infecting wheat.</title>
        <authorList>
            <person name="Nguyen H.D.T."/>
            <person name="Sultana T."/>
            <person name="Kesanakurti P."/>
            <person name="Hambleton S."/>
        </authorList>
    </citation>
    <scope>NUCLEOTIDE SEQUENCE</scope>
    <source>
        <strain evidence="2">DAOMC 236426</strain>
    </source>
</reference>
<accession>A0A8X7MKK0</accession>
<name>A0A8X7MKK0_9BASI</name>
<feature type="region of interest" description="Disordered" evidence="1">
    <location>
        <begin position="1"/>
        <end position="40"/>
    </location>
</feature>
<evidence type="ECO:0000313" key="2">
    <source>
        <dbReference type="EMBL" id="KAE8238429.1"/>
    </source>
</evidence>
<sequence>MAEGGDGAASSGPSTSTGGGGVLAPPNLPPTSSSPSSTLSSTQQIVFSSEQFQQLFSSALCAYNKDADKDEGPSFPSFKIDHSSSIGAYKLWFGCPLTIPDDLVRLFNAGSNLPLSLLTVAAIRDFGINQRRSSFHSKMSGKLLDEYNSWHLRDEFLPFPEWSQAILTLIHLFRSVRGPPPEDEDIEQDPIHQLTEHVLHISTRVNSYNWPIFREYDKRIRQLLWAPRPKGVGMPFSIWTIHAQTLDDAEVLLHGRSGAAADYGAVLNSAWAAVVSAPPSDIIRVGKRLADLTLPSAAKVSAKDDSSSSKTSTSHSHTPSSSTNNNYGSNANGKRKAEDDGRSQSPQSSFRGPPTAPPLPRSPMFCIICRIVTDRHIWYLCPGPYPQDLYPNPPGQPRGWTRRGQSKDLCAKYNAGVPEPGMLCLHGHYCSQCGRDTCRAIDHGPRENTGAPSSSATVTVAPTPNTTSNPVGFSGAGDAPTAPPAKDN</sequence>
<keyword evidence="3" id="KW-1185">Reference proteome</keyword>
<feature type="compositionally biased region" description="Low complexity" evidence="1">
    <location>
        <begin position="455"/>
        <end position="471"/>
    </location>
</feature>
<evidence type="ECO:0000313" key="3">
    <source>
        <dbReference type="Proteomes" id="UP000077684"/>
    </source>
</evidence>
<dbReference type="Proteomes" id="UP000077684">
    <property type="component" value="Unassembled WGS sequence"/>
</dbReference>
<feature type="compositionally biased region" description="Low complexity" evidence="1">
    <location>
        <begin position="308"/>
        <end position="322"/>
    </location>
</feature>
<evidence type="ECO:0000256" key="1">
    <source>
        <dbReference type="SAM" id="MobiDB-lite"/>
    </source>
</evidence>